<name>A0ABT2YP24_9GAMM</name>
<dbReference type="RefSeq" id="WP_263529012.1">
    <property type="nucleotide sequence ID" value="NZ_JAOVZB010000001.1"/>
</dbReference>
<feature type="domain" description="Spore protein YkvP/CgeB glycosyl transferase-like" evidence="1">
    <location>
        <begin position="176"/>
        <end position="336"/>
    </location>
</feature>
<dbReference type="GO" id="GO:0016757">
    <property type="term" value="F:glycosyltransferase activity"/>
    <property type="evidence" value="ECO:0007669"/>
    <property type="project" value="UniProtKB-KW"/>
</dbReference>
<keyword evidence="2" id="KW-0328">Glycosyltransferase</keyword>
<dbReference type="EC" id="2.4.-.-" evidence="2"/>
<accession>A0ABT2YP24</accession>
<evidence type="ECO:0000259" key="1">
    <source>
        <dbReference type="Pfam" id="PF13524"/>
    </source>
</evidence>
<keyword evidence="2" id="KW-0808">Transferase</keyword>
<evidence type="ECO:0000313" key="3">
    <source>
        <dbReference type="Proteomes" id="UP001209713"/>
    </source>
</evidence>
<comment type="caution">
    <text evidence="2">The sequence shown here is derived from an EMBL/GenBank/DDBJ whole genome shotgun (WGS) entry which is preliminary data.</text>
</comment>
<dbReference type="EMBL" id="JAOVZB010000001">
    <property type="protein sequence ID" value="MCV2401638.1"/>
    <property type="molecule type" value="Genomic_DNA"/>
</dbReference>
<sequence>MKIMYVDLQFDYGIETRGKNYIGLDGFKTSMEALGHIVEPFFYDHYLNDLEKLQVDILDFSDDFQPDLIFFCLFKNQFEHQTLLTLKKKFKTINWFGDDQWRFESFSRHYANDFSWCITTDQFSVNSYKAIGQKNVVYSQWAAIDAHINLLNINKSSDKETYIHDVSFVGGYHPYRKWFIDELKKKGIKVTVYGNGWPNGPLSAEGMVDLFKKSKINLNLSNSLSWDLRYMLSNPRSFVSLGKMFLGKGVKNSSQIKARNFEIPFFGGFQLTEYVPSLENYFDIGENIACYSSPDDAFTQIQYYLENNEKRELMKEMGTRTARANHGYINRFKDIFEVVS</sequence>
<gene>
    <name evidence="2" type="ORF">OFY17_01960</name>
</gene>
<reference evidence="2 3" key="1">
    <citation type="submission" date="2022-10" db="EMBL/GenBank/DDBJ databases">
        <title>Marinomonas transparenta sp. nov. and Marinomonas sargassi sp. nov., isolated from marine alga (Sargassum natans (L.) Gaillon).</title>
        <authorList>
            <person name="Wang Y."/>
        </authorList>
    </citation>
    <scope>NUCLEOTIDE SEQUENCE [LARGE SCALE GENOMIC DNA]</scope>
    <source>
        <strain evidence="2 3">C2222</strain>
    </source>
</reference>
<protein>
    <submittedName>
        <fullName evidence="2">Glycosyltransferase</fullName>
        <ecNumber evidence="2">2.4.-.-</ecNumber>
    </submittedName>
</protein>
<proteinExistence type="predicted"/>
<dbReference type="Pfam" id="PF13524">
    <property type="entry name" value="Glyco_trans_1_2"/>
    <property type="match status" value="1"/>
</dbReference>
<organism evidence="2 3">
    <name type="scientific">Marinomonas sargassi</name>
    <dbReference type="NCBI Taxonomy" id="2984494"/>
    <lineage>
        <taxon>Bacteria</taxon>
        <taxon>Pseudomonadati</taxon>
        <taxon>Pseudomonadota</taxon>
        <taxon>Gammaproteobacteria</taxon>
        <taxon>Oceanospirillales</taxon>
        <taxon>Oceanospirillaceae</taxon>
        <taxon>Marinomonas</taxon>
    </lineage>
</organism>
<dbReference type="InterPro" id="IPR055259">
    <property type="entry name" value="YkvP/CgeB_Glyco_trans-like"/>
</dbReference>
<dbReference type="Proteomes" id="UP001209713">
    <property type="component" value="Unassembled WGS sequence"/>
</dbReference>
<evidence type="ECO:0000313" key="2">
    <source>
        <dbReference type="EMBL" id="MCV2401638.1"/>
    </source>
</evidence>
<keyword evidence="3" id="KW-1185">Reference proteome</keyword>